<protein>
    <submittedName>
        <fullName evidence="1">Uncharacterized protein</fullName>
    </submittedName>
</protein>
<evidence type="ECO:0000313" key="1">
    <source>
        <dbReference type="EMBL" id="QDU33576.1"/>
    </source>
</evidence>
<dbReference type="KEGG" id="pcor:KS4_16270"/>
<dbReference type="OrthoDB" id="288816at2"/>
<name>A0A517YTM4_9BACT</name>
<reference evidence="1 2" key="1">
    <citation type="submission" date="2019-02" db="EMBL/GenBank/DDBJ databases">
        <title>Deep-cultivation of Planctomycetes and their phenomic and genomic characterization uncovers novel biology.</title>
        <authorList>
            <person name="Wiegand S."/>
            <person name="Jogler M."/>
            <person name="Boedeker C."/>
            <person name="Pinto D."/>
            <person name="Vollmers J."/>
            <person name="Rivas-Marin E."/>
            <person name="Kohn T."/>
            <person name="Peeters S.H."/>
            <person name="Heuer A."/>
            <person name="Rast P."/>
            <person name="Oberbeckmann S."/>
            <person name="Bunk B."/>
            <person name="Jeske O."/>
            <person name="Meyerdierks A."/>
            <person name="Storesund J.E."/>
            <person name="Kallscheuer N."/>
            <person name="Luecker S."/>
            <person name="Lage O.M."/>
            <person name="Pohl T."/>
            <person name="Merkel B.J."/>
            <person name="Hornburger P."/>
            <person name="Mueller R.-W."/>
            <person name="Bruemmer F."/>
            <person name="Labrenz M."/>
            <person name="Spormann A.M."/>
            <person name="Op den Camp H."/>
            <person name="Overmann J."/>
            <person name="Amann R."/>
            <person name="Jetten M.S.M."/>
            <person name="Mascher T."/>
            <person name="Medema M.H."/>
            <person name="Devos D.P."/>
            <person name="Kaster A.-K."/>
            <person name="Ovreas L."/>
            <person name="Rohde M."/>
            <person name="Galperin M.Y."/>
            <person name="Jogler C."/>
        </authorList>
    </citation>
    <scope>NUCLEOTIDE SEQUENCE [LARGE SCALE GENOMIC DNA]</scope>
    <source>
        <strain evidence="1 2">KS4</strain>
    </source>
</reference>
<accession>A0A517YTM4</accession>
<proteinExistence type="predicted"/>
<keyword evidence="2" id="KW-1185">Reference proteome</keyword>
<gene>
    <name evidence="1" type="ORF">KS4_16270</name>
</gene>
<dbReference type="AlphaFoldDB" id="A0A517YTM4"/>
<dbReference type="Proteomes" id="UP000317369">
    <property type="component" value="Chromosome"/>
</dbReference>
<dbReference type="EMBL" id="CP036425">
    <property type="protein sequence ID" value="QDU33576.1"/>
    <property type="molecule type" value="Genomic_DNA"/>
</dbReference>
<organism evidence="1 2">
    <name type="scientific">Poriferisphaera corsica</name>
    <dbReference type="NCBI Taxonomy" id="2528020"/>
    <lineage>
        <taxon>Bacteria</taxon>
        <taxon>Pseudomonadati</taxon>
        <taxon>Planctomycetota</taxon>
        <taxon>Phycisphaerae</taxon>
        <taxon>Phycisphaerales</taxon>
        <taxon>Phycisphaeraceae</taxon>
        <taxon>Poriferisphaera</taxon>
    </lineage>
</organism>
<evidence type="ECO:0000313" key="2">
    <source>
        <dbReference type="Proteomes" id="UP000317369"/>
    </source>
</evidence>
<sequence length="100" mass="11705">MEQQHQQPEDLLQGYFEWQISTLMLAYDVNDPILDDDEATAEKRRTRIEQEVKHITLAVVPEKFQKNQDLDWPPELLRDITKTTLLRAAGIIQNTEKMGI</sequence>
<dbReference type="RefSeq" id="WP_145076722.1">
    <property type="nucleotide sequence ID" value="NZ_CP036425.1"/>
</dbReference>